<evidence type="ECO:0000313" key="1">
    <source>
        <dbReference type="EMBL" id="CAF1414885.1"/>
    </source>
</evidence>
<dbReference type="OrthoDB" id="10058948at2759"/>
<dbReference type="AlphaFoldDB" id="A0A815LV50"/>
<dbReference type="EMBL" id="CAJNOI010001454">
    <property type="protein sequence ID" value="CAF1414885.1"/>
    <property type="molecule type" value="Genomic_DNA"/>
</dbReference>
<protein>
    <submittedName>
        <fullName evidence="1">Uncharacterized protein</fullName>
    </submittedName>
</protein>
<sequence>MTQPSQQIRIIAQPKALYRERYGSEQCETGNRFQRYIRAEDNQLNLEYPTIESLGGQSQIVFGLKTGIRTIQKTPERAKLDLRQNVTKGCSDARKFLKRIR</sequence>
<comment type="caution">
    <text evidence="1">The sequence shown here is derived from an EMBL/GenBank/DDBJ whole genome shotgun (WGS) entry which is preliminary data.</text>
</comment>
<keyword evidence="3" id="KW-1185">Reference proteome</keyword>
<dbReference type="EMBL" id="CAJNOM010001779">
    <property type="protein sequence ID" value="CAF1618785.1"/>
    <property type="molecule type" value="Genomic_DNA"/>
</dbReference>
<gene>
    <name evidence="1" type="ORF">BJG266_LOCUS38425</name>
    <name evidence="2" type="ORF">QVE165_LOCUS55302</name>
</gene>
<dbReference type="Proteomes" id="UP000663832">
    <property type="component" value="Unassembled WGS sequence"/>
</dbReference>
<dbReference type="Proteomes" id="UP000663877">
    <property type="component" value="Unassembled WGS sequence"/>
</dbReference>
<evidence type="ECO:0000313" key="4">
    <source>
        <dbReference type="Proteomes" id="UP000663877"/>
    </source>
</evidence>
<proteinExistence type="predicted"/>
<reference evidence="1" key="1">
    <citation type="submission" date="2021-02" db="EMBL/GenBank/DDBJ databases">
        <authorList>
            <person name="Nowell W R."/>
        </authorList>
    </citation>
    <scope>NUCLEOTIDE SEQUENCE</scope>
</reference>
<name>A0A815LV50_9BILA</name>
<evidence type="ECO:0000313" key="3">
    <source>
        <dbReference type="Proteomes" id="UP000663832"/>
    </source>
</evidence>
<accession>A0A815LV50</accession>
<organism evidence="1 4">
    <name type="scientific">Adineta steineri</name>
    <dbReference type="NCBI Taxonomy" id="433720"/>
    <lineage>
        <taxon>Eukaryota</taxon>
        <taxon>Metazoa</taxon>
        <taxon>Spiralia</taxon>
        <taxon>Gnathifera</taxon>
        <taxon>Rotifera</taxon>
        <taxon>Eurotatoria</taxon>
        <taxon>Bdelloidea</taxon>
        <taxon>Adinetida</taxon>
        <taxon>Adinetidae</taxon>
        <taxon>Adineta</taxon>
    </lineage>
</organism>
<evidence type="ECO:0000313" key="2">
    <source>
        <dbReference type="EMBL" id="CAF1618785.1"/>
    </source>
</evidence>